<evidence type="ECO:0000313" key="2">
    <source>
        <dbReference type="Proteomes" id="UP000193749"/>
    </source>
</evidence>
<dbReference type="STRING" id="55209.HA50_19030"/>
<keyword evidence="2" id="KW-1185">Reference proteome</keyword>
<dbReference type="GO" id="GO:0003677">
    <property type="term" value="F:DNA binding"/>
    <property type="evidence" value="ECO:0007669"/>
    <property type="project" value="UniProtKB-KW"/>
</dbReference>
<name>A0A1X1EZK6_PANCY</name>
<protein>
    <submittedName>
        <fullName evidence="1">DNA-binding protein</fullName>
    </submittedName>
</protein>
<accession>A0A1X1EZK6</accession>
<dbReference type="SUPFAM" id="SSF47413">
    <property type="entry name" value="lambda repressor-like DNA-binding domains"/>
    <property type="match status" value="1"/>
</dbReference>
<dbReference type="InterPro" id="IPR010982">
    <property type="entry name" value="Lambda_DNA-bd_dom_sf"/>
</dbReference>
<proteinExistence type="predicted"/>
<dbReference type="Gene3D" id="1.10.260.40">
    <property type="entry name" value="lambda repressor-like DNA-binding domains"/>
    <property type="match status" value="1"/>
</dbReference>
<dbReference type="PANTHER" id="PTHR40275:SF1">
    <property type="entry name" value="SSL7038 PROTEIN"/>
    <property type="match status" value="1"/>
</dbReference>
<evidence type="ECO:0000313" key="1">
    <source>
        <dbReference type="EMBL" id="ORM95327.1"/>
    </source>
</evidence>
<organism evidence="1 2">
    <name type="scientific">Pantoea cypripedii</name>
    <name type="common">Pectobacterium cypripedii</name>
    <name type="synonym">Erwinia cypripedii</name>
    <dbReference type="NCBI Taxonomy" id="55209"/>
    <lineage>
        <taxon>Bacteria</taxon>
        <taxon>Pseudomonadati</taxon>
        <taxon>Pseudomonadota</taxon>
        <taxon>Gammaproteobacteria</taxon>
        <taxon>Enterobacterales</taxon>
        <taxon>Erwiniaceae</taxon>
        <taxon>Pantoea</taxon>
    </lineage>
</organism>
<dbReference type="Proteomes" id="UP000193749">
    <property type="component" value="Unassembled WGS sequence"/>
</dbReference>
<comment type="caution">
    <text evidence="1">The sequence shown here is derived from an EMBL/GenBank/DDBJ whole genome shotgun (WGS) entry which is preliminary data.</text>
</comment>
<keyword evidence="1" id="KW-0238">DNA-binding</keyword>
<dbReference type="PANTHER" id="PTHR40275">
    <property type="entry name" value="SSL7038 PROTEIN"/>
    <property type="match status" value="1"/>
</dbReference>
<reference evidence="1 2" key="1">
    <citation type="journal article" date="2017" name="Antonie Van Leeuwenhoek">
        <title>Phylogenomic resolution of the bacterial genus Pantoea and its relationship with Erwinia and Tatumella.</title>
        <authorList>
            <person name="Palmer M."/>
            <person name="Steenkamp E.T."/>
            <person name="Coetzee M.P."/>
            <person name="Chan W.Y."/>
            <person name="van Zyl E."/>
            <person name="De Maayer P."/>
            <person name="Coutinho T.A."/>
            <person name="Blom J."/>
            <person name="Smits T.H."/>
            <person name="Duffy B."/>
            <person name="Venter S.N."/>
        </authorList>
    </citation>
    <scope>NUCLEOTIDE SEQUENCE [LARGE SCALE GENOMIC DNA]</scope>
    <source>
        <strain evidence="1 2">LMG 2657</strain>
    </source>
</reference>
<dbReference type="RefSeq" id="WP_084877474.1">
    <property type="nucleotide sequence ID" value="NZ_JAGGMY010000001.1"/>
</dbReference>
<dbReference type="Pfam" id="PF21716">
    <property type="entry name" value="dnstrm_HI1420"/>
    <property type="match status" value="1"/>
</dbReference>
<sequence>MTVTKKTQATSMDVAQNFPSAVDRDTQLIEELRADPAYAEIYLQTALEDIYEDGGVPAFLTALRRVIEARGGVGEISKRSGLAHQNIYRALSADGNPTIKTLTEITRAAGVRLAPYHA</sequence>
<gene>
    <name evidence="1" type="ORF">HA50_19030</name>
</gene>
<dbReference type="InterPro" id="IPR014057">
    <property type="entry name" value="HI1420"/>
</dbReference>
<dbReference type="AlphaFoldDB" id="A0A1X1EZK6"/>
<dbReference type="EMBL" id="MLJI01000001">
    <property type="protein sequence ID" value="ORM95327.1"/>
    <property type="molecule type" value="Genomic_DNA"/>
</dbReference>